<sequence>TDKEFNDCMNGFLPIESDNATKEVEEDEEFDDALQGLTVN</sequence>
<organism evidence="2 3">
    <name type="scientific">Scyliorhinus torazame</name>
    <name type="common">Cloudy catshark</name>
    <name type="synonym">Catulus torazame</name>
    <dbReference type="NCBI Taxonomy" id="75743"/>
    <lineage>
        <taxon>Eukaryota</taxon>
        <taxon>Metazoa</taxon>
        <taxon>Chordata</taxon>
        <taxon>Craniata</taxon>
        <taxon>Vertebrata</taxon>
        <taxon>Chondrichthyes</taxon>
        <taxon>Elasmobranchii</taxon>
        <taxon>Galeomorphii</taxon>
        <taxon>Galeoidea</taxon>
        <taxon>Carcharhiniformes</taxon>
        <taxon>Scyliorhinidae</taxon>
        <taxon>Scyliorhinus</taxon>
    </lineage>
</organism>
<gene>
    <name evidence="2" type="ORF">scyTo_0027978</name>
</gene>
<dbReference type="EMBL" id="BFAA01442819">
    <property type="protein sequence ID" value="GCB87275.1"/>
    <property type="molecule type" value="Genomic_DNA"/>
</dbReference>
<name>A0A401QPI9_SCYTO</name>
<comment type="caution">
    <text evidence="2">The sequence shown here is derived from an EMBL/GenBank/DDBJ whole genome shotgun (WGS) entry which is preliminary data.</text>
</comment>
<feature type="non-terminal residue" evidence="2">
    <location>
        <position position="1"/>
    </location>
</feature>
<protein>
    <submittedName>
        <fullName evidence="2">Uncharacterized protein</fullName>
    </submittedName>
</protein>
<proteinExistence type="predicted"/>
<feature type="region of interest" description="Disordered" evidence="1">
    <location>
        <begin position="19"/>
        <end position="40"/>
    </location>
</feature>
<dbReference type="Proteomes" id="UP000288216">
    <property type="component" value="Unassembled WGS sequence"/>
</dbReference>
<reference evidence="2 3" key="1">
    <citation type="journal article" date="2018" name="Nat. Ecol. Evol.">
        <title>Shark genomes provide insights into elasmobranch evolution and the origin of vertebrates.</title>
        <authorList>
            <person name="Hara Y"/>
            <person name="Yamaguchi K"/>
            <person name="Onimaru K"/>
            <person name="Kadota M"/>
            <person name="Koyanagi M"/>
            <person name="Keeley SD"/>
            <person name="Tatsumi K"/>
            <person name="Tanaka K"/>
            <person name="Motone F"/>
            <person name="Kageyama Y"/>
            <person name="Nozu R"/>
            <person name="Adachi N"/>
            <person name="Nishimura O"/>
            <person name="Nakagawa R"/>
            <person name="Tanegashima C"/>
            <person name="Kiyatake I"/>
            <person name="Matsumoto R"/>
            <person name="Murakumo K"/>
            <person name="Nishida K"/>
            <person name="Terakita A"/>
            <person name="Kuratani S"/>
            <person name="Sato K"/>
            <person name="Hyodo S Kuraku.S."/>
        </authorList>
    </citation>
    <scope>NUCLEOTIDE SEQUENCE [LARGE SCALE GENOMIC DNA]</scope>
</reference>
<accession>A0A401QPI9</accession>
<evidence type="ECO:0000256" key="1">
    <source>
        <dbReference type="SAM" id="MobiDB-lite"/>
    </source>
</evidence>
<evidence type="ECO:0000313" key="2">
    <source>
        <dbReference type="EMBL" id="GCB87275.1"/>
    </source>
</evidence>
<evidence type="ECO:0000313" key="3">
    <source>
        <dbReference type="Proteomes" id="UP000288216"/>
    </source>
</evidence>
<keyword evidence="3" id="KW-1185">Reference proteome</keyword>
<dbReference type="AlphaFoldDB" id="A0A401QPI9"/>